<comment type="catalytic activity">
    <reaction evidence="1">
        <text>(R)-mandelonitrile = benzaldehyde + hydrogen cyanide</text>
        <dbReference type="Rhea" id="RHEA:18313"/>
        <dbReference type="ChEBI" id="CHEBI:17169"/>
        <dbReference type="ChEBI" id="CHEBI:18407"/>
        <dbReference type="ChEBI" id="CHEBI:18450"/>
        <dbReference type="EC" id="4.1.2.10"/>
    </reaction>
</comment>
<organism evidence="16 17">
    <name type="scientific">Ficus carica</name>
    <name type="common">Common fig</name>
    <dbReference type="NCBI Taxonomy" id="3494"/>
    <lineage>
        <taxon>Eukaryota</taxon>
        <taxon>Viridiplantae</taxon>
        <taxon>Streptophyta</taxon>
        <taxon>Embryophyta</taxon>
        <taxon>Tracheophyta</taxon>
        <taxon>Spermatophyta</taxon>
        <taxon>Magnoliopsida</taxon>
        <taxon>eudicotyledons</taxon>
        <taxon>Gunneridae</taxon>
        <taxon>Pentapetalae</taxon>
        <taxon>rosids</taxon>
        <taxon>fabids</taxon>
        <taxon>Rosales</taxon>
        <taxon>Moraceae</taxon>
        <taxon>Ficeae</taxon>
        <taxon>Ficus</taxon>
    </lineage>
</organism>
<dbReference type="PIRSF" id="PIRSF000137">
    <property type="entry name" value="Alcohol_oxidase"/>
    <property type="match status" value="1"/>
</dbReference>
<sequence length="536" mass="58769">MALADPLSLLVLTLLSFHSQLEILAFATSSDNDFSYMKSVHNATDLRLEEEYDYIVIGGGTAGCPLAATLSENYSVLVLERGGVPMAQPATLTLSGFISNMRQADDGTTPAQGFTSEEGVSTFRGRILGGSSMINAGFYTRAEDEFFLKSGVYWDMNLVEKAYRWVEETRVVSRPTKLAVWQSALNRALLEAGLVPDNGFTLKHKIGTKVSGSIFDQKGKRHGAVELLNRGNFKNLRIAVHATVDRIVFSTNSSKPSAIGVIYTDSNGKRHRALVRPKGEVILSAGAIGSPQLLLLSGVGPRSYLSSLQIPVVYPQPDVGKFMFDNPRNGIGIIFPFPGEISPVQTVGITKDYYIQGVSSILPNSSIRPPFRLFPNFSFPANLSTGTLAEKTPGPLSWGSLWLNSSVDVKASPHVRFNYLSNPIDLYRCVRGVRKIGEILDTNSMDRFKYKDYNGTRRFFFNGASLPMDYQSNYSAVEAFCRSTVGSIHHYHGGCLVRKVVDGDFRVMGVDSLRVVDGSTFTRTPGTNPQATHELE</sequence>
<dbReference type="PROSITE" id="PS00624">
    <property type="entry name" value="GMC_OXRED_2"/>
    <property type="match status" value="1"/>
</dbReference>
<keyword evidence="11" id="KW-0456">Lyase</keyword>
<feature type="binding site" evidence="12">
    <location>
        <begin position="529"/>
        <end position="530"/>
    </location>
    <ligand>
        <name>FAD</name>
        <dbReference type="ChEBI" id="CHEBI:57692"/>
    </ligand>
</feature>
<evidence type="ECO:0000256" key="11">
    <source>
        <dbReference type="ARBA" id="ARBA00023239"/>
    </source>
</evidence>
<reference evidence="16" key="1">
    <citation type="submission" date="2023-07" db="EMBL/GenBank/DDBJ databases">
        <title>draft genome sequence of fig (Ficus carica).</title>
        <authorList>
            <person name="Takahashi T."/>
            <person name="Nishimura K."/>
        </authorList>
    </citation>
    <scope>NUCLEOTIDE SEQUENCE</scope>
</reference>
<evidence type="ECO:0000256" key="6">
    <source>
        <dbReference type="ARBA" id="ARBA00022630"/>
    </source>
</evidence>
<evidence type="ECO:0000256" key="12">
    <source>
        <dbReference type="PIRSR" id="PIRSR000137-2"/>
    </source>
</evidence>
<comment type="subunit">
    <text evidence="4">Monomer.</text>
</comment>
<evidence type="ECO:0000256" key="8">
    <source>
        <dbReference type="ARBA" id="ARBA00022827"/>
    </source>
</evidence>
<comment type="cofactor">
    <cofactor evidence="2 12">
        <name>FAD</name>
        <dbReference type="ChEBI" id="CHEBI:57692"/>
    </cofactor>
</comment>
<dbReference type="InterPro" id="IPR051871">
    <property type="entry name" value="GMC_Oxidoreductase-Related"/>
</dbReference>
<dbReference type="SUPFAM" id="SSF51905">
    <property type="entry name" value="FAD/NAD(P)-binding domain"/>
    <property type="match status" value="1"/>
</dbReference>
<feature type="binding site" evidence="12">
    <location>
        <position position="244"/>
    </location>
    <ligand>
        <name>FAD</name>
        <dbReference type="ChEBI" id="CHEBI:57692"/>
    </ligand>
</feature>
<feature type="chain" id="PRO_5041724075" description="(R)-mandelonitrile lyase" evidence="14">
    <location>
        <begin position="26"/>
        <end position="536"/>
    </location>
</feature>
<keyword evidence="10" id="KW-0325">Glycoprotein</keyword>
<keyword evidence="6" id="KW-0285">Flavoprotein</keyword>
<evidence type="ECO:0000256" key="4">
    <source>
        <dbReference type="ARBA" id="ARBA00011245"/>
    </source>
</evidence>
<dbReference type="InterPro" id="IPR036188">
    <property type="entry name" value="FAD/NAD-bd_sf"/>
</dbReference>
<dbReference type="InterPro" id="IPR007867">
    <property type="entry name" value="GMC_OxRtase_C"/>
</dbReference>
<evidence type="ECO:0000256" key="1">
    <source>
        <dbReference type="ARBA" id="ARBA00001147"/>
    </source>
</evidence>
<evidence type="ECO:0000313" key="17">
    <source>
        <dbReference type="Proteomes" id="UP001187192"/>
    </source>
</evidence>
<feature type="signal peptide" evidence="14">
    <location>
        <begin position="1"/>
        <end position="25"/>
    </location>
</feature>
<dbReference type="EC" id="4.1.2.10" evidence="5"/>
<comment type="caution">
    <text evidence="16">The sequence shown here is derived from an EMBL/GenBank/DDBJ whole genome shotgun (WGS) entry which is preliminary data.</text>
</comment>
<proteinExistence type="inferred from homology"/>
<dbReference type="PANTHER" id="PTHR45968:SF23">
    <property type="entry name" value="GLUCOSE-METHANOL-CHOLINE OXIDOREDUCTASE N-TERMINAL DOMAIN-CONTAINING PROTEIN"/>
    <property type="match status" value="1"/>
</dbReference>
<keyword evidence="8 12" id="KW-0274">FAD</keyword>
<keyword evidence="17" id="KW-1185">Reference proteome</keyword>
<dbReference type="Gene3D" id="3.50.50.60">
    <property type="entry name" value="FAD/NAD(P)-binding domain"/>
    <property type="match status" value="1"/>
</dbReference>
<dbReference type="Gene3D" id="3.30.410.40">
    <property type="match status" value="1"/>
</dbReference>
<dbReference type="Proteomes" id="UP001187192">
    <property type="component" value="Unassembled WGS sequence"/>
</dbReference>
<evidence type="ECO:0000256" key="10">
    <source>
        <dbReference type="ARBA" id="ARBA00023180"/>
    </source>
</evidence>
<dbReference type="Pfam" id="PF05199">
    <property type="entry name" value="GMC_oxred_C"/>
    <property type="match status" value="1"/>
</dbReference>
<evidence type="ECO:0000256" key="9">
    <source>
        <dbReference type="ARBA" id="ARBA00023157"/>
    </source>
</evidence>
<evidence type="ECO:0000256" key="2">
    <source>
        <dbReference type="ARBA" id="ARBA00001974"/>
    </source>
</evidence>
<feature type="binding site" evidence="12">
    <location>
        <begin position="80"/>
        <end position="81"/>
    </location>
    <ligand>
        <name>FAD</name>
        <dbReference type="ChEBI" id="CHEBI:57692"/>
    </ligand>
</feature>
<dbReference type="SUPFAM" id="SSF54373">
    <property type="entry name" value="FAD-linked reductases, C-terminal domain"/>
    <property type="match status" value="1"/>
</dbReference>
<evidence type="ECO:0000256" key="3">
    <source>
        <dbReference type="ARBA" id="ARBA00010790"/>
    </source>
</evidence>
<feature type="domain" description="Glucose-methanol-choline oxidoreductase N-terminal" evidence="15">
    <location>
        <begin position="286"/>
        <end position="300"/>
    </location>
</feature>
<dbReference type="GO" id="GO:0046593">
    <property type="term" value="F:mandelonitrile lyase activity"/>
    <property type="evidence" value="ECO:0007669"/>
    <property type="project" value="UniProtKB-EC"/>
</dbReference>
<keyword evidence="9 13" id="KW-1015">Disulfide bond</keyword>
<gene>
    <name evidence="16" type="ORF">TIFTF001_031878</name>
</gene>
<name>A0AA88DWB2_FICCA</name>
<evidence type="ECO:0000259" key="15">
    <source>
        <dbReference type="PROSITE" id="PS00624"/>
    </source>
</evidence>
<comment type="similarity">
    <text evidence="3">Belongs to the GMC oxidoreductase family.</text>
</comment>
<feature type="binding site" evidence="12">
    <location>
        <position position="518"/>
    </location>
    <ligand>
        <name>FAD</name>
        <dbReference type="ChEBI" id="CHEBI:57692"/>
    </ligand>
</feature>
<dbReference type="AlphaFoldDB" id="A0AA88DWB2"/>
<dbReference type="InterPro" id="IPR000172">
    <property type="entry name" value="GMC_OxRdtase_N"/>
</dbReference>
<dbReference type="InterPro" id="IPR012132">
    <property type="entry name" value="GMC_OxRdtase"/>
</dbReference>
<keyword evidence="7 14" id="KW-0732">Signal</keyword>
<protein>
    <recommendedName>
        <fullName evidence="5">(R)-mandelonitrile lyase</fullName>
        <ecNumber evidence="5">4.1.2.10</ecNumber>
    </recommendedName>
</protein>
<dbReference type="GO" id="GO:0050660">
    <property type="term" value="F:flavin adenine dinucleotide binding"/>
    <property type="evidence" value="ECO:0007669"/>
    <property type="project" value="InterPro"/>
</dbReference>
<evidence type="ECO:0000256" key="14">
    <source>
        <dbReference type="SAM" id="SignalP"/>
    </source>
</evidence>
<evidence type="ECO:0000256" key="13">
    <source>
        <dbReference type="PIRSR" id="PIRSR000137-3"/>
    </source>
</evidence>
<accession>A0AA88DWB2</accession>
<evidence type="ECO:0000313" key="16">
    <source>
        <dbReference type="EMBL" id="GMN62803.1"/>
    </source>
</evidence>
<dbReference type="EMBL" id="BTGU01000135">
    <property type="protein sequence ID" value="GMN62803.1"/>
    <property type="molecule type" value="Genomic_DNA"/>
</dbReference>
<dbReference type="PANTHER" id="PTHR45968">
    <property type="entry name" value="OSJNBA0019K04.7 PROTEIN"/>
    <property type="match status" value="1"/>
</dbReference>
<evidence type="ECO:0000256" key="7">
    <source>
        <dbReference type="ARBA" id="ARBA00022729"/>
    </source>
</evidence>
<dbReference type="GO" id="GO:0016614">
    <property type="term" value="F:oxidoreductase activity, acting on CH-OH group of donors"/>
    <property type="evidence" value="ECO:0007669"/>
    <property type="project" value="InterPro"/>
</dbReference>
<dbReference type="Pfam" id="PF00732">
    <property type="entry name" value="GMC_oxred_N"/>
    <property type="match status" value="1"/>
</dbReference>
<evidence type="ECO:0000256" key="5">
    <source>
        <dbReference type="ARBA" id="ARBA00013074"/>
    </source>
</evidence>
<feature type="disulfide bond" evidence="13">
    <location>
        <begin position="429"/>
        <end position="481"/>
    </location>
</feature>